<protein>
    <submittedName>
        <fullName evidence="1">Uncharacterized protein</fullName>
    </submittedName>
</protein>
<dbReference type="InterPro" id="IPR029063">
    <property type="entry name" value="SAM-dependent_MTases_sf"/>
</dbReference>
<dbReference type="EMBL" id="LR797072">
    <property type="protein sequence ID" value="CAB4184581.1"/>
    <property type="molecule type" value="Genomic_DNA"/>
</dbReference>
<accession>A0A6J5QT46</accession>
<dbReference type="EMBL" id="LR798404">
    <property type="protein sequence ID" value="CAB5229862.1"/>
    <property type="molecule type" value="Genomic_DNA"/>
</dbReference>
<gene>
    <name evidence="1" type="ORF">UFOVP1113_18</name>
    <name evidence="3" type="ORF">UFOVP1563_36</name>
    <name evidence="2" type="ORF">UFOVP1627_18</name>
</gene>
<proteinExistence type="predicted"/>
<name>A0A6J5QT46_9CAUD</name>
<reference evidence="1" key="1">
    <citation type="submission" date="2020-05" db="EMBL/GenBank/DDBJ databases">
        <authorList>
            <person name="Chiriac C."/>
            <person name="Salcher M."/>
            <person name="Ghai R."/>
            <person name="Kavagutti S V."/>
        </authorList>
    </citation>
    <scope>NUCLEOTIDE SEQUENCE</scope>
</reference>
<evidence type="ECO:0000313" key="3">
    <source>
        <dbReference type="EMBL" id="CAB5229862.1"/>
    </source>
</evidence>
<evidence type="ECO:0000313" key="1">
    <source>
        <dbReference type="EMBL" id="CAB4184581.1"/>
    </source>
</evidence>
<sequence length="178" mass="20695">MEEINKYFDTAKTTHSDIWQHMDKLREYAEKCDHITEMGVRTVVSTWAFLAAKPKRLVSYDIVDCPVDDVKRLAALNGISFEFIKTSTIDPSLDIEETDLLFIDTDHTYRQLSQELDQHAHKARKYIALHDTVTFRDECCGEEGLWRAVQELINTGDWTMCEHFSHCNGMTFLERVSD</sequence>
<dbReference type="Gene3D" id="3.40.50.150">
    <property type="entry name" value="Vaccinia Virus protein VP39"/>
    <property type="match status" value="1"/>
</dbReference>
<organism evidence="1">
    <name type="scientific">uncultured Caudovirales phage</name>
    <dbReference type="NCBI Taxonomy" id="2100421"/>
    <lineage>
        <taxon>Viruses</taxon>
        <taxon>Duplodnaviria</taxon>
        <taxon>Heunggongvirae</taxon>
        <taxon>Uroviricota</taxon>
        <taxon>Caudoviricetes</taxon>
        <taxon>Peduoviridae</taxon>
        <taxon>Maltschvirus</taxon>
        <taxon>Maltschvirus maltsch</taxon>
    </lineage>
</organism>
<evidence type="ECO:0000313" key="2">
    <source>
        <dbReference type="EMBL" id="CAB4219758.1"/>
    </source>
</evidence>
<dbReference type="EMBL" id="LR797484">
    <property type="protein sequence ID" value="CAB4219758.1"/>
    <property type="molecule type" value="Genomic_DNA"/>
</dbReference>